<gene>
    <name evidence="2" type="ORF">E0F88_27185</name>
</gene>
<dbReference type="EMBL" id="SMFL01000014">
    <property type="protein sequence ID" value="TDE10761.1"/>
    <property type="molecule type" value="Genomic_DNA"/>
</dbReference>
<keyword evidence="3" id="KW-1185">Reference proteome</keyword>
<dbReference type="OrthoDB" id="660497at2"/>
<dbReference type="RefSeq" id="WP_131961467.1">
    <property type="nucleotide sequence ID" value="NZ_SMFL01000014.1"/>
</dbReference>
<organism evidence="2 3">
    <name type="scientific">Dyadobacter psychrotolerans</name>
    <dbReference type="NCBI Taxonomy" id="2541721"/>
    <lineage>
        <taxon>Bacteria</taxon>
        <taxon>Pseudomonadati</taxon>
        <taxon>Bacteroidota</taxon>
        <taxon>Cytophagia</taxon>
        <taxon>Cytophagales</taxon>
        <taxon>Spirosomataceae</taxon>
        <taxon>Dyadobacter</taxon>
    </lineage>
</organism>
<evidence type="ECO:0000313" key="3">
    <source>
        <dbReference type="Proteomes" id="UP000294850"/>
    </source>
</evidence>
<evidence type="ECO:0000313" key="2">
    <source>
        <dbReference type="EMBL" id="TDE10761.1"/>
    </source>
</evidence>
<protein>
    <submittedName>
        <fullName evidence="2">Uncharacterized protein</fullName>
    </submittedName>
</protein>
<feature type="chain" id="PRO_5020855321" evidence="1">
    <location>
        <begin position="21"/>
        <end position="163"/>
    </location>
</feature>
<dbReference type="AlphaFoldDB" id="A0A4R5DFT7"/>
<sequence>MKILSLSILAFFFLTGRVAAQIDKEDIAIAQSIFGKTKRVIVDEYLKISIEKNNNFWVLYDSYEEKRKAISRQRYELLKKYADNYATLNDQTASKLALGYMANDKKTNKLNKVYFKRFKREIGGLKAATLFQIETYIITAVHASVQSEIPVIGELEKLQYMKP</sequence>
<feature type="signal peptide" evidence="1">
    <location>
        <begin position="1"/>
        <end position="20"/>
    </location>
</feature>
<keyword evidence="1" id="KW-0732">Signal</keyword>
<dbReference type="Proteomes" id="UP000294850">
    <property type="component" value="Unassembled WGS sequence"/>
</dbReference>
<evidence type="ECO:0000256" key="1">
    <source>
        <dbReference type="SAM" id="SignalP"/>
    </source>
</evidence>
<name>A0A4R5DFT7_9BACT</name>
<proteinExistence type="predicted"/>
<reference evidence="2 3" key="1">
    <citation type="submission" date="2019-03" db="EMBL/GenBank/DDBJ databases">
        <title>Dyadobacter AR-3-6 sp. nov., isolated from arctic soil.</title>
        <authorList>
            <person name="Chaudhary D.K."/>
        </authorList>
    </citation>
    <scope>NUCLEOTIDE SEQUENCE [LARGE SCALE GENOMIC DNA]</scope>
    <source>
        <strain evidence="2 3">AR-3-6</strain>
    </source>
</reference>
<comment type="caution">
    <text evidence="2">The sequence shown here is derived from an EMBL/GenBank/DDBJ whole genome shotgun (WGS) entry which is preliminary data.</text>
</comment>
<accession>A0A4R5DFT7</accession>